<keyword evidence="2" id="KW-1185">Reference proteome</keyword>
<name>A0A238U8F5_9FLAO</name>
<reference evidence="1 2" key="1">
    <citation type="submission" date="2017-07" db="EMBL/GenBank/DDBJ databases">
        <authorList>
            <person name="Sun Z.S."/>
            <person name="Albrecht U."/>
            <person name="Echele G."/>
            <person name="Lee C.C."/>
        </authorList>
    </citation>
    <scope>NUCLEOTIDE SEQUENCE [LARGE SCALE GENOMIC DNA]</scope>
    <source>
        <strain evidence="2">type strain: KCTC 22618</strain>
    </source>
</reference>
<evidence type="ECO:0008006" key="3">
    <source>
        <dbReference type="Google" id="ProtNLM"/>
    </source>
</evidence>
<dbReference type="Proteomes" id="UP000215214">
    <property type="component" value="Chromosome TJEJU"/>
</dbReference>
<dbReference type="KEGG" id="tje:TJEJU_0927"/>
<evidence type="ECO:0000313" key="2">
    <source>
        <dbReference type="Proteomes" id="UP000215214"/>
    </source>
</evidence>
<gene>
    <name evidence="1" type="ORF">TJEJU_0927</name>
</gene>
<proteinExistence type="predicted"/>
<evidence type="ECO:0000313" key="1">
    <source>
        <dbReference type="EMBL" id="SNR14690.1"/>
    </source>
</evidence>
<protein>
    <recommendedName>
        <fullName evidence="3">Lipoprotein</fullName>
    </recommendedName>
</protein>
<accession>A0A238U8F5</accession>
<organism evidence="1 2">
    <name type="scientific">Tenacibaculum jejuense</name>
    <dbReference type="NCBI Taxonomy" id="584609"/>
    <lineage>
        <taxon>Bacteria</taxon>
        <taxon>Pseudomonadati</taxon>
        <taxon>Bacteroidota</taxon>
        <taxon>Flavobacteriia</taxon>
        <taxon>Flavobacteriales</taxon>
        <taxon>Flavobacteriaceae</taxon>
        <taxon>Tenacibaculum</taxon>
    </lineage>
</organism>
<dbReference type="AlphaFoldDB" id="A0A238U8F5"/>
<sequence>MKKHIRYFINFLLIFSLSVNECIACNQTSISNYYEVSYVSKQEELNYKYQNTYSKRIKNLNKKISFIIISFFNLQKKQHKKVANLLYTQTEIFQKIRVRLAQLTFIKIKYSKSNITSSLYIA</sequence>
<dbReference type="EMBL" id="LT899436">
    <property type="protein sequence ID" value="SNR14690.1"/>
    <property type="molecule type" value="Genomic_DNA"/>
</dbReference>